<proteinExistence type="predicted"/>
<sequence>MRLAPGPPAVGARTVAVAGIARPHPAACESTHTKTASTGGRRPTGPAGGGGGRRAEPQPRPPPWQSGDMSANTTLDVVTVFLGDGGTGGNRLGVFLDPPDLAVADRRRIAADLGFAETVFLGQADGRLHIHTPAVELPLAGHPLVGTSWLLAQRGSPTEVLNPPAGPVPTWTEGERVWIRADPDLAPVFETRQMSSPAEVDALAGGEPGVDLHVWAWEDEAAGRVRVRVFPHEMGIGEDEATGAAALRLGRRLGRELTVRQGMGSRIDVRPGPDGTVEVGGRCAHLETREYPLP</sequence>
<keyword evidence="3" id="KW-1185">Reference proteome</keyword>
<evidence type="ECO:0000313" key="2">
    <source>
        <dbReference type="EMBL" id="GAA4941511.1"/>
    </source>
</evidence>
<feature type="region of interest" description="Disordered" evidence="1">
    <location>
        <begin position="23"/>
        <end position="70"/>
    </location>
</feature>
<dbReference type="SUPFAM" id="SSF54506">
    <property type="entry name" value="Diaminopimelate epimerase-like"/>
    <property type="match status" value="1"/>
</dbReference>
<dbReference type="Pfam" id="PF02567">
    <property type="entry name" value="PhzC-PhzF"/>
    <property type="match status" value="1"/>
</dbReference>
<evidence type="ECO:0000313" key="3">
    <source>
        <dbReference type="Proteomes" id="UP001499993"/>
    </source>
</evidence>
<comment type="caution">
    <text evidence="2">The sequence shown here is derived from an EMBL/GenBank/DDBJ whole genome shotgun (WGS) entry which is preliminary data.</text>
</comment>
<evidence type="ECO:0000256" key="1">
    <source>
        <dbReference type="SAM" id="MobiDB-lite"/>
    </source>
</evidence>
<accession>A0ABP9GFX1</accession>
<evidence type="ECO:0008006" key="4">
    <source>
        <dbReference type="Google" id="ProtNLM"/>
    </source>
</evidence>
<protein>
    <recommendedName>
        <fullName evidence="4">Phenazine biosynthesis protein PhzF family</fullName>
    </recommendedName>
</protein>
<name>A0ABP9GFX1_9ACTN</name>
<gene>
    <name evidence="2" type="ORF">GCM10023224_24380</name>
</gene>
<reference evidence="3" key="1">
    <citation type="journal article" date="2019" name="Int. J. Syst. Evol. Microbiol.">
        <title>The Global Catalogue of Microorganisms (GCM) 10K type strain sequencing project: providing services to taxonomists for standard genome sequencing and annotation.</title>
        <authorList>
            <consortium name="The Broad Institute Genomics Platform"/>
            <consortium name="The Broad Institute Genome Sequencing Center for Infectious Disease"/>
            <person name="Wu L."/>
            <person name="Ma J."/>
        </authorList>
    </citation>
    <scope>NUCLEOTIDE SEQUENCE [LARGE SCALE GENOMIC DNA]</scope>
    <source>
        <strain evidence="3">JCM 18123</strain>
    </source>
</reference>
<dbReference type="InterPro" id="IPR003719">
    <property type="entry name" value="Phenazine_PhzF-like"/>
</dbReference>
<organism evidence="2 3">
    <name type="scientific">Streptomonospora halophila</name>
    <dbReference type="NCBI Taxonomy" id="427369"/>
    <lineage>
        <taxon>Bacteria</taxon>
        <taxon>Bacillati</taxon>
        <taxon>Actinomycetota</taxon>
        <taxon>Actinomycetes</taxon>
        <taxon>Streptosporangiales</taxon>
        <taxon>Nocardiopsidaceae</taxon>
        <taxon>Streptomonospora</taxon>
    </lineage>
</organism>
<dbReference type="Proteomes" id="UP001499993">
    <property type="component" value="Unassembled WGS sequence"/>
</dbReference>
<dbReference type="Gene3D" id="3.10.310.10">
    <property type="entry name" value="Diaminopimelate Epimerase, Chain A, domain 1"/>
    <property type="match status" value="2"/>
</dbReference>
<dbReference type="EMBL" id="BAABIK010000012">
    <property type="protein sequence ID" value="GAA4941511.1"/>
    <property type="molecule type" value="Genomic_DNA"/>
</dbReference>